<keyword evidence="8 10" id="KW-0472">Membrane</keyword>
<keyword evidence="6" id="KW-0378">Hydrolase</keyword>
<dbReference type="Proteomes" id="UP000280696">
    <property type="component" value="Unassembled WGS sequence"/>
</dbReference>
<comment type="caution">
    <text evidence="11">The sequence shown here is derived from an EMBL/GenBank/DDBJ whole genome shotgun (WGS) entry which is preliminary data.</text>
</comment>
<dbReference type="PANTHER" id="PTHR33695:SF1">
    <property type="entry name" value="LIPOPROTEIN SIGNAL PEPTIDASE"/>
    <property type="match status" value="1"/>
</dbReference>
<dbReference type="AlphaFoldDB" id="A0A3A9AV86"/>
<feature type="transmembrane region" description="Helical" evidence="10">
    <location>
        <begin position="126"/>
        <end position="146"/>
    </location>
</feature>
<evidence type="ECO:0000256" key="9">
    <source>
        <dbReference type="RuleBase" id="RU004181"/>
    </source>
</evidence>
<reference evidence="11 12" key="1">
    <citation type="submission" date="2018-09" db="EMBL/GenBank/DDBJ databases">
        <title>Murine metabolic-syndrome-specific gut microbial biobank.</title>
        <authorList>
            <person name="Liu C."/>
        </authorList>
    </citation>
    <scope>NUCLEOTIDE SEQUENCE [LARGE SCALE GENOMIC DNA]</scope>
    <source>
        <strain evidence="11 12">0.1xD8-82</strain>
    </source>
</reference>
<dbReference type="InterPro" id="IPR001872">
    <property type="entry name" value="Peptidase_A8"/>
</dbReference>
<keyword evidence="3" id="KW-0645">Protease</keyword>
<dbReference type="GO" id="GO:0004190">
    <property type="term" value="F:aspartic-type endopeptidase activity"/>
    <property type="evidence" value="ECO:0007669"/>
    <property type="project" value="UniProtKB-KW"/>
</dbReference>
<organism evidence="11 12">
    <name type="scientific">Parablautia intestinalis</name>
    <dbReference type="NCBI Taxonomy" id="2320100"/>
    <lineage>
        <taxon>Bacteria</taxon>
        <taxon>Bacillati</taxon>
        <taxon>Bacillota</taxon>
        <taxon>Clostridia</taxon>
        <taxon>Lachnospirales</taxon>
        <taxon>Lachnospiraceae</taxon>
        <taxon>Parablautia</taxon>
    </lineage>
</organism>
<dbReference type="GO" id="GO:0016020">
    <property type="term" value="C:membrane"/>
    <property type="evidence" value="ECO:0007669"/>
    <property type="project" value="InterPro"/>
</dbReference>
<keyword evidence="4 10" id="KW-0812">Transmembrane</keyword>
<evidence type="ECO:0000256" key="4">
    <source>
        <dbReference type="ARBA" id="ARBA00022692"/>
    </source>
</evidence>
<accession>A0A3A9AV86</accession>
<evidence type="ECO:0000256" key="8">
    <source>
        <dbReference type="ARBA" id="ARBA00023136"/>
    </source>
</evidence>
<sequence length="148" mass="16579">MRYLLVILGIFGLEWKLKNEVEDKVEEGRTQERCGGFLLIRKHHNRGAFLNMGQSRQKAVMGLSVCLAAALTVLFVVTLGNAGKKLLKWGLTLLLGGAYSNTYDRLVRKCVVDYVSFNVPFGLRKVIFNIGDFCILLGALLCVIGWER</sequence>
<evidence type="ECO:0000256" key="1">
    <source>
        <dbReference type="ARBA" id="ARBA00006139"/>
    </source>
</evidence>
<evidence type="ECO:0000313" key="12">
    <source>
        <dbReference type="Proteomes" id="UP000280696"/>
    </source>
</evidence>
<evidence type="ECO:0000256" key="7">
    <source>
        <dbReference type="ARBA" id="ARBA00022989"/>
    </source>
</evidence>
<evidence type="ECO:0000313" key="11">
    <source>
        <dbReference type="EMBL" id="RKI90285.1"/>
    </source>
</evidence>
<evidence type="ECO:0000256" key="3">
    <source>
        <dbReference type="ARBA" id="ARBA00022670"/>
    </source>
</evidence>
<dbReference type="RefSeq" id="WP_120470928.1">
    <property type="nucleotide sequence ID" value="NZ_RAYQ01000015.1"/>
</dbReference>
<keyword evidence="2" id="KW-1003">Cell membrane</keyword>
<dbReference type="PANTHER" id="PTHR33695">
    <property type="entry name" value="LIPOPROTEIN SIGNAL PEPTIDASE"/>
    <property type="match status" value="1"/>
</dbReference>
<dbReference type="GO" id="GO:0006508">
    <property type="term" value="P:proteolysis"/>
    <property type="evidence" value="ECO:0007669"/>
    <property type="project" value="UniProtKB-KW"/>
</dbReference>
<dbReference type="Pfam" id="PF01252">
    <property type="entry name" value="Peptidase_A8"/>
    <property type="match status" value="1"/>
</dbReference>
<dbReference type="OrthoDB" id="1770665at2"/>
<comment type="similarity">
    <text evidence="1 9">Belongs to the peptidase A8 family.</text>
</comment>
<protein>
    <submittedName>
        <fullName evidence="11">Signal peptidase II</fullName>
    </submittedName>
</protein>
<keyword evidence="7 10" id="KW-1133">Transmembrane helix</keyword>
<dbReference type="PRINTS" id="PR00781">
    <property type="entry name" value="LIPOSIGPTASE"/>
</dbReference>
<evidence type="ECO:0000256" key="2">
    <source>
        <dbReference type="ARBA" id="ARBA00022475"/>
    </source>
</evidence>
<proteinExistence type="inferred from homology"/>
<evidence type="ECO:0000256" key="5">
    <source>
        <dbReference type="ARBA" id="ARBA00022750"/>
    </source>
</evidence>
<evidence type="ECO:0000256" key="10">
    <source>
        <dbReference type="SAM" id="Phobius"/>
    </source>
</evidence>
<keyword evidence="12" id="KW-1185">Reference proteome</keyword>
<evidence type="ECO:0000256" key="6">
    <source>
        <dbReference type="ARBA" id="ARBA00022801"/>
    </source>
</evidence>
<feature type="transmembrane region" description="Helical" evidence="10">
    <location>
        <begin position="59"/>
        <end position="79"/>
    </location>
</feature>
<name>A0A3A9AV86_9FIRM</name>
<dbReference type="EMBL" id="RAYQ01000015">
    <property type="protein sequence ID" value="RKI90285.1"/>
    <property type="molecule type" value="Genomic_DNA"/>
</dbReference>
<keyword evidence="5" id="KW-0064">Aspartyl protease</keyword>
<gene>
    <name evidence="11" type="ORF">D7V94_14275</name>
</gene>